<dbReference type="PROSITE" id="PS50005">
    <property type="entry name" value="TPR"/>
    <property type="match status" value="7"/>
</dbReference>
<dbReference type="RefSeq" id="WP_220211393.1">
    <property type="nucleotide sequence ID" value="NZ_BNJK01000003.1"/>
</dbReference>
<dbReference type="InterPro" id="IPR019734">
    <property type="entry name" value="TPR_rpt"/>
</dbReference>
<evidence type="ECO:0000313" key="7">
    <source>
        <dbReference type="EMBL" id="GHP00813.1"/>
    </source>
</evidence>
<dbReference type="Proteomes" id="UP000597444">
    <property type="component" value="Unassembled WGS sequence"/>
</dbReference>
<feature type="repeat" description="TPR" evidence="3">
    <location>
        <begin position="320"/>
        <end position="353"/>
    </location>
</feature>
<dbReference type="Pfam" id="PF13432">
    <property type="entry name" value="TPR_16"/>
    <property type="match status" value="5"/>
</dbReference>
<dbReference type="SMART" id="SM00028">
    <property type="entry name" value="TPR"/>
    <property type="match status" value="12"/>
</dbReference>
<feature type="region of interest" description="Disordered" evidence="5">
    <location>
        <begin position="787"/>
        <end position="899"/>
    </location>
</feature>
<dbReference type="PANTHER" id="PTHR44943">
    <property type="entry name" value="CELLULOSE SYNTHASE OPERON PROTEIN C"/>
    <property type="match status" value="1"/>
</dbReference>
<dbReference type="Pfam" id="PF00069">
    <property type="entry name" value="Pkinase"/>
    <property type="match status" value="1"/>
</dbReference>
<dbReference type="InterPro" id="IPR000719">
    <property type="entry name" value="Prot_kinase_dom"/>
</dbReference>
<dbReference type="SMART" id="SM00220">
    <property type="entry name" value="S_TKc"/>
    <property type="match status" value="1"/>
</dbReference>
<organism evidence="7 8">
    <name type="scientific">Reticulibacter mediterranei</name>
    <dbReference type="NCBI Taxonomy" id="2778369"/>
    <lineage>
        <taxon>Bacteria</taxon>
        <taxon>Bacillati</taxon>
        <taxon>Chloroflexota</taxon>
        <taxon>Ktedonobacteria</taxon>
        <taxon>Ktedonobacterales</taxon>
        <taxon>Reticulibacteraceae</taxon>
        <taxon>Reticulibacter</taxon>
    </lineage>
</organism>
<dbReference type="InterPro" id="IPR011009">
    <property type="entry name" value="Kinase-like_dom_sf"/>
</dbReference>
<dbReference type="PROSITE" id="PS50011">
    <property type="entry name" value="PROTEIN_KINASE_DOM"/>
    <property type="match status" value="1"/>
</dbReference>
<feature type="repeat" description="TPR" evidence="3">
    <location>
        <begin position="597"/>
        <end position="630"/>
    </location>
</feature>
<dbReference type="AlphaFoldDB" id="A0A8J3J1U8"/>
<evidence type="ECO:0000256" key="4">
    <source>
        <dbReference type="SAM" id="Coils"/>
    </source>
</evidence>
<dbReference type="PROSITE" id="PS00108">
    <property type="entry name" value="PROTEIN_KINASE_ST"/>
    <property type="match status" value="1"/>
</dbReference>
<dbReference type="InterPro" id="IPR008271">
    <property type="entry name" value="Ser/Thr_kinase_AS"/>
</dbReference>
<sequence length="899" mass="101389">MNGEAYPKQIVNYRLLTEIDAGGSGIVYLAEHLILTERRVAIKLLHTHLTASEDRDRFLDEAKVLYKLQHPHILPLHDVGFHEQRPYLITDYADGGSLRDRLEQPLPWSQVLSILQQIGEALQYAHDQGIVHRDLKPENILFRADGHAYLADFGIAQEVSKQRDTEVVGSVDYMAPEQFKRIICKEIDQYALGCIAYEFLRGHVPFQAATLQELLHLHATEMPPSLIAVKPSLPPAIEQAIFRALAKDPGARFASVHEFLQTLALVPAQHLSLMTSPLAHSHEKTTREWVQEGERQLSAQHPKKALDAFTQALTLDADNLAAWIGKGKAHYQLQHTKKAAEAFEHVLSGEPHQCEALLYKGHLLAQQRSSKKALECYDEVLRFDPQNADVHMVRGKQLYALNRFQEALQAYERASALKKEIVTTDYLASLGDVYFSLENYSDALQAYDKALVGSPKSFAYRWKKAKTLLVLEKYKDALALYEKLLKTPSLSGIQKDECLSGKAKAQFELEKYAEAYTTITKCRTMGQDWSFFFLKGLICFELEKYQEAYNNFTRVLDFKKKHQESLYNIAVVFFNVKQYEDCLKAAIRLLSFHEQYADGWYIKGETLKQLQHYPEALDAYNQAIELRSYDPKAIVGKARCLADLHRYEEALEAYERSLVLDPHRADLLREKGNIYLQEKRLLEAFTTYIKAFHLQQEKTIQTQLLNVIRQMDAPTAEKVLSTLENLIKKYPRLSSFYTHKAQALLQLQRYEDALETAEIALAADDKDADALSIKSLAQRMINLRRSFSESSSPQAKPPMSASVQPANVSSASPHLSLPPAPLSQENPQSSGAPLAASSPLSSHAPPSLPDEQTTSAALSEAPQATPSVHPASSQATPAASLPPQEKGSWWNRLMKKFGQ</sequence>
<proteinExistence type="predicted"/>
<reference evidence="7" key="1">
    <citation type="submission" date="2020-10" db="EMBL/GenBank/DDBJ databases">
        <title>Taxonomic study of unclassified bacteria belonging to the class Ktedonobacteria.</title>
        <authorList>
            <person name="Yabe S."/>
            <person name="Wang C.M."/>
            <person name="Zheng Y."/>
            <person name="Sakai Y."/>
            <person name="Cavaletti L."/>
            <person name="Monciardini P."/>
            <person name="Donadio S."/>
        </authorList>
    </citation>
    <scope>NUCLEOTIDE SEQUENCE</scope>
    <source>
        <strain evidence="7">ID150040</strain>
    </source>
</reference>
<keyword evidence="8" id="KW-1185">Reference proteome</keyword>
<feature type="repeat" description="TPR" evidence="3">
    <location>
        <begin position="286"/>
        <end position="319"/>
    </location>
</feature>
<dbReference type="Gene3D" id="1.10.510.10">
    <property type="entry name" value="Transferase(Phosphotransferase) domain 1"/>
    <property type="match status" value="1"/>
</dbReference>
<feature type="compositionally biased region" description="Polar residues" evidence="5">
    <location>
        <begin position="850"/>
        <end position="877"/>
    </location>
</feature>
<dbReference type="Pfam" id="PF13181">
    <property type="entry name" value="TPR_8"/>
    <property type="match status" value="1"/>
</dbReference>
<feature type="coiled-coil region" evidence="4">
    <location>
        <begin position="740"/>
        <end position="767"/>
    </location>
</feature>
<evidence type="ECO:0000259" key="6">
    <source>
        <dbReference type="PROSITE" id="PS50011"/>
    </source>
</evidence>
<protein>
    <recommendedName>
        <fullName evidence="6">Protein kinase domain-containing protein</fullName>
    </recommendedName>
</protein>
<evidence type="ECO:0000256" key="5">
    <source>
        <dbReference type="SAM" id="MobiDB-lite"/>
    </source>
</evidence>
<keyword evidence="4" id="KW-0175">Coiled coil</keyword>
<dbReference type="Gene3D" id="3.30.200.20">
    <property type="entry name" value="Phosphorylase Kinase, domain 1"/>
    <property type="match status" value="1"/>
</dbReference>
<dbReference type="InterPro" id="IPR051685">
    <property type="entry name" value="Ycf3/AcsC/BcsC/TPR_MFPF"/>
</dbReference>
<dbReference type="GO" id="GO:0004672">
    <property type="term" value="F:protein kinase activity"/>
    <property type="evidence" value="ECO:0007669"/>
    <property type="project" value="InterPro"/>
</dbReference>
<feature type="repeat" description="TPR" evidence="3">
    <location>
        <begin position="388"/>
        <end position="421"/>
    </location>
</feature>
<feature type="repeat" description="TPR" evidence="3">
    <location>
        <begin position="424"/>
        <end position="457"/>
    </location>
</feature>
<evidence type="ECO:0000256" key="1">
    <source>
        <dbReference type="ARBA" id="ARBA00022737"/>
    </source>
</evidence>
<dbReference type="SUPFAM" id="SSF48452">
    <property type="entry name" value="TPR-like"/>
    <property type="match status" value="3"/>
</dbReference>
<evidence type="ECO:0000313" key="8">
    <source>
        <dbReference type="Proteomes" id="UP000597444"/>
    </source>
</evidence>
<name>A0A8J3J1U8_9CHLR</name>
<evidence type="ECO:0000256" key="3">
    <source>
        <dbReference type="PROSITE-ProRule" id="PRU00339"/>
    </source>
</evidence>
<dbReference type="PANTHER" id="PTHR44943:SF8">
    <property type="entry name" value="TPR REPEAT-CONTAINING PROTEIN MJ0263"/>
    <property type="match status" value="1"/>
</dbReference>
<comment type="caution">
    <text evidence="7">The sequence shown here is derived from an EMBL/GenBank/DDBJ whole genome shotgun (WGS) entry which is preliminary data.</text>
</comment>
<feature type="domain" description="Protein kinase" evidence="6">
    <location>
        <begin position="13"/>
        <end position="273"/>
    </location>
</feature>
<evidence type="ECO:0000256" key="2">
    <source>
        <dbReference type="ARBA" id="ARBA00022803"/>
    </source>
</evidence>
<dbReference type="InterPro" id="IPR011990">
    <property type="entry name" value="TPR-like_helical_dom_sf"/>
</dbReference>
<gene>
    <name evidence="7" type="ORF">KSF_108600</name>
</gene>
<keyword evidence="2 3" id="KW-0802">TPR repeat</keyword>
<dbReference type="EMBL" id="BNJK01000003">
    <property type="protein sequence ID" value="GHP00813.1"/>
    <property type="molecule type" value="Genomic_DNA"/>
</dbReference>
<keyword evidence="1" id="KW-0677">Repeat</keyword>
<dbReference type="CDD" id="cd14014">
    <property type="entry name" value="STKc_PknB_like"/>
    <property type="match status" value="1"/>
</dbReference>
<feature type="repeat" description="TPR" evidence="3">
    <location>
        <begin position="631"/>
        <end position="664"/>
    </location>
</feature>
<dbReference type="Gene3D" id="1.25.40.10">
    <property type="entry name" value="Tetratricopeptide repeat domain"/>
    <property type="match status" value="5"/>
</dbReference>
<dbReference type="SUPFAM" id="SSF56112">
    <property type="entry name" value="Protein kinase-like (PK-like)"/>
    <property type="match status" value="1"/>
</dbReference>
<accession>A0A8J3J1U8</accession>
<dbReference type="GO" id="GO:0005524">
    <property type="term" value="F:ATP binding"/>
    <property type="evidence" value="ECO:0007669"/>
    <property type="project" value="InterPro"/>
</dbReference>
<feature type="compositionally biased region" description="Low complexity" evidence="5">
    <location>
        <begin position="827"/>
        <end position="845"/>
    </location>
</feature>
<feature type="repeat" description="TPR" evidence="3">
    <location>
        <begin position="354"/>
        <end position="387"/>
    </location>
</feature>